<name>A0A645DVM1_9ZZZZ</name>
<comment type="caution">
    <text evidence="1">The sequence shown here is derived from an EMBL/GenBank/DDBJ whole genome shotgun (WGS) entry which is preliminary data.</text>
</comment>
<organism evidence="1">
    <name type="scientific">bioreactor metagenome</name>
    <dbReference type="NCBI Taxonomy" id="1076179"/>
    <lineage>
        <taxon>unclassified sequences</taxon>
        <taxon>metagenomes</taxon>
        <taxon>ecological metagenomes</taxon>
    </lineage>
</organism>
<evidence type="ECO:0000313" key="1">
    <source>
        <dbReference type="EMBL" id="MPM92653.1"/>
    </source>
</evidence>
<proteinExistence type="predicted"/>
<protein>
    <submittedName>
        <fullName evidence="1">Uncharacterized protein</fullName>
    </submittedName>
</protein>
<gene>
    <name evidence="1" type="ORF">SDC9_139788</name>
</gene>
<dbReference type="EMBL" id="VSSQ01039561">
    <property type="protein sequence ID" value="MPM92653.1"/>
    <property type="molecule type" value="Genomic_DNA"/>
</dbReference>
<accession>A0A645DVM1</accession>
<dbReference type="AlphaFoldDB" id="A0A645DVM1"/>
<reference evidence="1" key="1">
    <citation type="submission" date="2019-08" db="EMBL/GenBank/DDBJ databases">
        <authorList>
            <person name="Kucharzyk K."/>
            <person name="Murdoch R.W."/>
            <person name="Higgins S."/>
            <person name="Loffler F."/>
        </authorList>
    </citation>
    <scope>NUCLEOTIDE SEQUENCE</scope>
</reference>
<sequence>MLLANGHVNTKHPFAALVDDGVRRNGRFTGLAVADDEFALAAPNGDHAVDRLDAGLQRYSNRLALDDAGRRPLDGAHFSRIHLAFAVDRLAQRIDNAPKETLAHRHRNHVAGPAHGIPLADALVRTKHYDRNRVFFEVQCHTVGTALKFDQFVCHTVCKAKRAGDPIAHQHDRTGLALFDAVFVIFDLAFYNFGDIT</sequence>